<evidence type="ECO:0000256" key="1">
    <source>
        <dbReference type="SAM" id="MobiDB-lite"/>
    </source>
</evidence>
<keyword evidence="3" id="KW-1185">Reference proteome</keyword>
<evidence type="ECO:0000313" key="2">
    <source>
        <dbReference type="EMBL" id="MCC9644714.1"/>
    </source>
</evidence>
<proteinExistence type="predicted"/>
<feature type="region of interest" description="Disordered" evidence="1">
    <location>
        <begin position="1"/>
        <end position="39"/>
    </location>
</feature>
<dbReference type="EMBL" id="JAJKFW010000059">
    <property type="protein sequence ID" value="MCC9644714.1"/>
    <property type="molecule type" value="Genomic_DNA"/>
</dbReference>
<gene>
    <name evidence="2" type="ORF">LOC71_20770</name>
</gene>
<dbReference type="Proteomes" id="UP001430306">
    <property type="component" value="Unassembled WGS sequence"/>
</dbReference>
<protein>
    <submittedName>
        <fullName evidence="2">Uncharacterized protein</fullName>
    </submittedName>
</protein>
<reference evidence="2" key="1">
    <citation type="submission" date="2021-11" db="EMBL/GenBank/DDBJ databases">
        <title>Genome sequence.</title>
        <authorList>
            <person name="Sun Q."/>
        </authorList>
    </citation>
    <scope>NUCLEOTIDE SEQUENCE</scope>
    <source>
        <strain evidence="2">JC740</strain>
    </source>
</reference>
<organism evidence="2 3">
    <name type="scientific">Rhodopirellula halodulae</name>
    <dbReference type="NCBI Taxonomy" id="2894198"/>
    <lineage>
        <taxon>Bacteria</taxon>
        <taxon>Pseudomonadati</taxon>
        <taxon>Planctomycetota</taxon>
        <taxon>Planctomycetia</taxon>
        <taxon>Pirellulales</taxon>
        <taxon>Pirellulaceae</taxon>
        <taxon>Rhodopirellula</taxon>
    </lineage>
</organism>
<evidence type="ECO:0000313" key="3">
    <source>
        <dbReference type="Proteomes" id="UP001430306"/>
    </source>
</evidence>
<sequence length="76" mass="8900">MTSAASRSFQSDRRRNRESSDGFARERRQFGSSHADLSEDGRELAAAIDQYKMQHHRRYITCDEMLLVMRQLGYSK</sequence>
<name>A0ABS8NMA1_9BACT</name>
<feature type="compositionally biased region" description="Basic and acidic residues" evidence="1">
    <location>
        <begin position="10"/>
        <end position="29"/>
    </location>
</feature>
<comment type="caution">
    <text evidence="2">The sequence shown here is derived from an EMBL/GenBank/DDBJ whole genome shotgun (WGS) entry which is preliminary data.</text>
</comment>
<accession>A0ABS8NMA1</accession>